<keyword evidence="3" id="KW-1185">Reference proteome</keyword>
<dbReference type="EMBL" id="CAJQYY010000027">
    <property type="protein sequence ID" value="CAG4915611.1"/>
    <property type="molecule type" value="Genomic_DNA"/>
</dbReference>
<evidence type="ECO:0000313" key="2">
    <source>
        <dbReference type="EMBL" id="CAG4915611.1"/>
    </source>
</evidence>
<dbReference type="InterPro" id="IPR033455">
    <property type="entry name" value="AbiEi_3_N"/>
</dbReference>
<feature type="domain" description="Transcriptional regulator AbiEi antitoxin N-terminal" evidence="1">
    <location>
        <begin position="3"/>
        <end position="93"/>
    </location>
</feature>
<dbReference type="InterPro" id="IPR021561">
    <property type="entry name" value="AbiEi_3"/>
</dbReference>
<comment type="caution">
    <text evidence="2">The sequence shown here is derived from an EMBL/GenBank/DDBJ whole genome shotgun (WGS) entry which is preliminary data.</text>
</comment>
<protein>
    <recommendedName>
        <fullName evidence="1">Transcriptional regulator AbiEi antitoxin N-terminal domain-containing protein</fullName>
    </recommendedName>
</protein>
<reference evidence="2 3" key="1">
    <citation type="submission" date="2021-04" db="EMBL/GenBank/DDBJ databases">
        <authorList>
            <person name="Vanwijnsberghe S."/>
        </authorList>
    </citation>
    <scope>NUCLEOTIDE SEQUENCE [LARGE SCALE GENOMIC DNA]</scope>
    <source>
        <strain evidence="2 3">LMG 32171</strain>
    </source>
</reference>
<evidence type="ECO:0000259" key="1">
    <source>
        <dbReference type="Pfam" id="PF17194"/>
    </source>
</evidence>
<evidence type="ECO:0000313" key="3">
    <source>
        <dbReference type="Proteomes" id="UP000789752"/>
    </source>
</evidence>
<organism evidence="2 3">
    <name type="scientific">Paraburkholderia gardini</name>
    <dbReference type="NCBI Taxonomy" id="2823469"/>
    <lineage>
        <taxon>Bacteria</taxon>
        <taxon>Pseudomonadati</taxon>
        <taxon>Pseudomonadota</taxon>
        <taxon>Betaproteobacteria</taxon>
        <taxon>Burkholderiales</taxon>
        <taxon>Burkholderiaceae</taxon>
        <taxon>Paraburkholderia</taxon>
    </lineage>
</organism>
<proteinExistence type="predicted"/>
<name>A0ABM8U8E5_9BURK</name>
<accession>A0ABM8U8E5</accession>
<gene>
    <name evidence="2" type="ORF">R54767_04217</name>
</gene>
<dbReference type="Proteomes" id="UP000789752">
    <property type="component" value="Unassembled WGS sequence"/>
</dbReference>
<dbReference type="Pfam" id="PF17194">
    <property type="entry name" value="AbiEi_3_N"/>
    <property type="match status" value="1"/>
</dbReference>
<dbReference type="Pfam" id="PF11459">
    <property type="entry name" value="AbiEi_3"/>
    <property type="match status" value="1"/>
</dbReference>
<sequence>MRNKTVQQLMQESRRGHPVGSGMLRNVGISAALASHMVKSGCLQRLSQGAYLLTGDAPTRDGSIAYLSRRIAGLHVGRKTALSWQGVRHNIAFHEKVVLRGQETYRIPSWVDQHLSYSFQTTALFDDDLPYEKGLKPLPAGDPEVKVSVPERAILELAIDIGKGQSRLSKRAT</sequence>